<reference evidence="1 2" key="1">
    <citation type="submission" date="2024-09" db="EMBL/GenBank/DDBJ databases">
        <authorList>
            <person name="Lee S.D."/>
        </authorList>
    </citation>
    <scope>NUCLEOTIDE SEQUENCE [LARGE SCALE GENOMIC DNA]</scope>
    <source>
        <strain evidence="1 2">N1-1</strain>
    </source>
</reference>
<accession>A0ABV6VM87</accession>
<name>A0ABV6VM87_9ACTN</name>
<protein>
    <submittedName>
        <fullName evidence="1">Phosphotransferase</fullName>
    </submittedName>
</protein>
<evidence type="ECO:0000313" key="1">
    <source>
        <dbReference type="EMBL" id="MFC1414703.1"/>
    </source>
</evidence>
<dbReference type="InterPro" id="IPR011009">
    <property type="entry name" value="Kinase-like_dom_sf"/>
</dbReference>
<dbReference type="InterPro" id="IPR002575">
    <property type="entry name" value="Aminoglycoside_PTrfase"/>
</dbReference>
<dbReference type="EMBL" id="JBHEZX010000027">
    <property type="protein sequence ID" value="MFC1414703.1"/>
    <property type="molecule type" value="Genomic_DNA"/>
</dbReference>
<gene>
    <name evidence="1" type="ORF">ACEZDG_36130</name>
</gene>
<sequence length="308" mass="33421">MTDLWQAHDAARAVAAAALGSDPGPMAAVESSSHHVYVGSDIVVKLIDAGGHARLDREALLADQLPSGLTAPLLASGLHRLGTREIRYACYVRVPGTAPGMGMPGVDRATARSLAEEAVQRLETLHRWVPTGQVEQTLREPLDHGGFAGQVALLAEVESLAALDSHGTVPRRLLNGLTAIGERAPLQAAAAVPVHADCHWGNWLARDRSVTALLDFEWARFGEPVDDWFFLARFSGPHLETVLEVITSATATSSEVLRTQCEAREAAYLVSDLRVALEHPDTHAQMAADRLSGLEELIVDRHWWRRTR</sequence>
<dbReference type="SUPFAM" id="SSF56112">
    <property type="entry name" value="Protein kinase-like (PK-like)"/>
    <property type="match status" value="1"/>
</dbReference>
<dbReference type="Gene3D" id="3.90.1200.10">
    <property type="match status" value="1"/>
</dbReference>
<keyword evidence="2" id="KW-1185">Reference proteome</keyword>
<proteinExistence type="predicted"/>
<dbReference type="Proteomes" id="UP001592582">
    <property type="component" value="Unassembled WGS sequence"/>
</dbReference>
<evidence type="ECO:0000313" key="2">
    <source>
        <dbReference type="Proteomes" id="UP001592582"/>
    </source>
</evidence>
<dbReference type="Pfam" id="PF01636">
    <property type="entry name" value="APH"/>
    <property type="match status" value="1"/>
</dbReference>
<comment type="caution">
    <text evidence="1">The sequence shown here is derived from an EMBL/GenBank/DDBJ whole genome shotgun (WGS) entry which is preliminary data.</text>
</comment>
<organism evidence="1 2">
    <name type="scientific">Streptacidiphilus alkalitolerans</name>
    <dbReference type="NCBI Taxonomy" id="3342712"/>
    <lineage>
        <taxon>Bacteria</taxon>
        <taxon>Bacillati</taxon>
        <taxon>Actinomycetota</taxon>
        <taxon>Actinomycetes</taxon>
        <taxon>Kitasatosporales</taxon>
        <taxon>Streptomycetaceae</taxon>
        <taxon>Streptacidiphilus</taxon>
    </lineage>
</organism>